<dbReference type="Proteomes" id="UP000270094">
    <property type="component" value="Unassembled WGS sequence"/>
</dbReference>
<sequence>MESLRRFGTTMHEFWRGVVEWRSPASGPYLMIVNIAFWSAALYCSELVQLRLLWSIAAGVVGWDILLAPTHEHSIATHIALWPVQSIWRLASIKTATARKRLYNSVRYRYKFFAASFLSTKPVATGTVFLAVGCLLVNPVWNYYEVNQKIANGALYCGKKAADVATVSLGAIWHAIKSAAVKTGNAIKNGVYSIMTGIKNGAIYVVTSIRNGVVYVVTAIKNGVVGVVMAIKNGINGVLYIVTGIKDGFCWIGRGIKNGVLATIYGIKNGIQATARYIADLCCRIANWIHMRIIEPTKNGIYAIGRWLRYWFCAYWWPDLKQWMKIRIGEPLRRAFNYFCYGLMYVFCGYWIPPVKAFLGKWFGRFKDFLVAQIRRLGGYLHETVVVPTKNYFRRKFDEFRSWLRQFLHRIALSIRYFRRKFDEFRSWLRQFLHRIALSIRCVDDSDVELEGMLPDEITEEIEKAADGSESEDSLLDLAPTVPPDGLRNHGFIPDQCAVCNSYF</sequence>
<protein>
    <submittedName>
        <fullName evidence="2">Uncharacterized protein</fullName>
    </submittedName>
</protein>
<accession>A0A3P7KXR4</accession>
<gene>
    <name evidence="2" type="ORF">SVUK_LOCUS10163</name>
</gene>
<proteinExistence type="predicted"/>
<keyword evidence="1" id="KW-0812">Transmembrane</keyword>
<keyword evidence="1" id="KW-1133">Transmembrane helix</keyword>
<dbReference type="AlphaFoldDB" id="A0A3P7KXR4"/>
<reference evidence="2 3" key="1">
    <citation type="submission" date="2018-11" db="EMBL/GenBank/DDBJ databases">
        <authorList>
            <consortium name="Pathogen Informatics"/>
        </authorList>
    </citation>
    <scope>NUCLEOTIDE SEQUENCE [LARGE SCALE GENOMIC DNA]</scope>
</reference>
<keyword evidence="3" id="KW-1185">Reference proteome</keyword>
<evidence type="ECO:0000313" key="2">
    <source>
        <dbReference type="EMBL" id="VDM75165.1"/>
    </source>
</evidence>
<feature type="transmembrane region" description="Helical" evidence="1">
    <location>
        <begin position="112"/>
        <end position="141"/>
    </location>
</feature>
<evidence type="ECO:0000313" key="3">
    <source>
        <dbReference type="Proteomes" id="UP000270094"/>
    </source>
</evidence>
<dbReference type="EMBL" id="UYYB01094988">
    <property type="protein sequence ID" value="VDM75165.1"/>
    <property type="molecule type" value="Genomic_DNA"/>
</dbReference>
<evidence type="ECO:0000256" key="1">
    <source>
        <dbReference type="SAM" id="Phobius"/>
    </source>
</evidence>
<dbReference type="Gene3D" id="1.20.120.20">
    <property type="entry name" value="Apolipoprotein"/>
    <property type="match status" value="1"/>
</dbReference>
<dbReference type="OrthoDB" id="5872298at2759"/>
<keyword evidence="1" id="KW-0472">Membrane</keyword>
<name>A0A3P7KXR4_STRVU</name>
<organism evidence="2 3">
    <name type="scientific">Strongylus vulgaris</name>
    <name type="common">Blood worm</name>
    <dbReference type="NCBI Taxonomy" id="40348"/>
    <lineage>
        <taxon>Eukaryota</taxon>
        <taxon>Metazoa</taxon>
        <taxon>Ecdysozoa</taxon>
        <taxon>Nematoda</taxon>
        <taxon>Chromadorea</taxon>
        <taxon>Rhabditida</taxon>
        <taxon>Rhabditina</taxon>
        <taxon>Rhabditomorpha</taxon>
        <taxon>Strongyloidea</taxon>
        <taxon>Strongylidae</taxon>
        <taxon>Strongylus</taxon>
    </lineage>
</organism>